<feature type="non-terminal residue" evidence="7">
    <location>
        <position position="1"/>
    </location>
</feature>
<evidence type="ECO:0000313" key="8">
    <source>
        <dbReference type="Proteomes" id="UP001219518"/>
    </source>
</evidence>
<feature type="chain" id="PRO_5042025525" evidence="4">
    <location>
        <begin position="20"/>
        <end position="668"/>
    </location>
</feature>
<sequence>TSSPVWHTILGALLVTALAAGRSRQAAAAAPPSLGQLALDDDLEDLGRLMPAEMLTASSGARSAAAVAALPGPGPGPGRAPLGWSWSDLSTSLQRCEAARGTESAFMRLMESVLSQTEHLQDPLRAHAERTPQRLEEVDFVVVGGGSAGSVLAARLSERPDFNVVLLEAGGCEPAMAQVPSFYISDADVRRQLDWDFKLEPQAEACLGHEDGVCHWPRGRVLGGTSTINGMMYMRGSRWDYDRWEREGLDGWGWRHVLPYFKKSEDNAELGQDHVDDEYHGRGGYLTVQRFPDQPPLAWDILEGAAELGYRVNVDLNGRNQTGFTVAQANVRDGRRLSLSRAFLHPAKDRPNLRVITNAMVVRISMDGARVRGVVFHREGALHKIRARREVVLAAGAVQTPHLLLLSGVGPRRHLEEHGVRVVADCPGVGANLQNHISFSVDFAVERVTPGANRLDMPAFQQFLQNGTGAMTSTGLSQLTGFLHSRFSDGVATGLPDLQVFFEGCIANCSITGLPGEPSHQGGPMPFRMIPVVLRPKSRGEVRLRSRDPTAPPKLTANYLKDRYDVDLLIDGVRASSGTAPTRRTTNPGAVLDARLRVRGVRGLRVADAAAIPHVVSANLNAAVVMVAERAADFIKEEHPSWQGPGRGRDQRPQMGRSRGSLWGSLLS</sequence>
<feature type="domain" description="Glucose-methanol-choline oxidoreductase N-terminal" evidence="6">
    <location>
        <begin position="396"/>
        <end position="410"/>
    </location>
</feature>
<dbReference type="Pfam" id="PF00732">
    <property type="entry name" value="GMC_oxred_N"/>
    <property type="match status" value="1"/>
</dbReference>
<dbReference type="SUPFAM" id="SSF54373">
    <property type="entry name" value="FAD-linked reductases, C-terminal domain"/>
    <property type="match status" value="1"/>
</dbReference>
<evidence type="ECO:0000259" key="6">
    <source>
        <dbReference type="PROSITE" id="PS00624"/>
    </source>
</evidence>
<dbReference type="Pfam" id="PF05199">
    <property type="entry name" value="GMC_oxred_C"/>
    <property type="match status" value="2"/>
</dbReference>
<dbReference type="PROSITE" id="PS00623">
    <property type="entry name" value="GMC_OXRED_1"/>
    <property type="match status" value="1"/>
</dbReference>
<evidence type="ECO:0000256" key="3">
    <source>
        <dbReference type="SAM" id="MobiDB-lite"/>
    </source>
</evidence>
<dbReference type="GO" id="GO:0016614">
    <property type="term" value="F:oxidoreductase activity, acting on CH-OH group of donors"/>
    <property type="evidence" value="ECO:0007669"/>
    <property type="project" value="InterPro"/>
</dbReference>
<keyword evidence="8" id="KW-1185">Reference proteome</keyword>
<comment type="caution">
    <text evidence="7">The sequence shown here is derived from an EMBL/GenBank/DDBJ whole genome shotgun (WGS) entry which is preliminary data.</text>
</comment>
<dbReference type="PROSITE" id="PS00624">
    <property type="entry name" value="GMC_OXRED_2"/>
    <property type="match status" value="1"/>
</dbReference>
<evidence type="ECO:0000259" key="5">
    <source>
        <dbReference type="PROSITE" id="PS00623"/>
    </source>
</evidence>
<evidence type="ECO:0000256" key="1">
    <source>
        <dbReference type="ARBA" id="ARBA00010790"/>
    </source>
</evidence>
<keyword evidence="2" id="KW-0274">FAD</keyword>
<dbReference type="GO" id="GO:0050660">
    <property type="term" value="F:flavin adenine dinucleotide binding"/>
    <property type="evidence" value="ECO:0007669"/>
    <property type="project" value="InterPro"/>
</dbReference>
<dbReference type="PANTHER" id="PTHR11552">
    <property type="entry name" value="GLUCOSE-METHANOL-CHOLINE GMC OXIDOREDUCTASE"/>
    <property type="match status" value="1"/>
</dbReference>
<keyword evidence="2" id="KW-0285">Flavoprotein</keyword>
<protein>
    <submittedName>
        <fullName evidence="7">Glucose dehydrogenase [FAD, quinone]</fullName>
    </submittedName>
</protein>
<gene>
    <name evidence="7" type="ORF">KUF71_000043</name>
</gene>
<feature type="non-terminal residue" evidence="7">
    <location>
        <position position="668"/>
    </location>
</feature>
<evidence type="ECO:0000256" key="2">
    <source>
        <dbReference type="RuleBase" id="RU003968"/>
    </source>
</evidence>
<organism evidence="7 8">
    <name type="scientific">Frankliniella fusca</name>
    <dbReference type="NCBI Taxonomy" id="407009"/>
    <lineage>
        <taxon>Eukaryota</taxon>
        <taxon>Metazoa</taxon>
        <taxon>Ecdysozoa</taxon>
        <taxon>Arthropoda</taxon>
        <taxon>Hexapoda</taxon>
        <taxon>Insecta</taxon>
        <taxon>Pterygota</taxon>
        <taxon>Neoptera</taxon>
        <taxon>Paraneoptera</taxon>
        <taxon>Thysanoptera</taxon>
        <taxon>Terebrantia</taxon>
        <taxon>Thripoidea</taxon>
        <taxon>Thripidae</taxon>
        <taxon>Frankliniella</taxon>
    </lineage>
</organism>
<feature type="compositionally biased region" description="Low complexity" evidence="3">
    <location>
        <begin position="656"/>
        <end position="668"/>
    </location>
</feature>
<dbReference type="InterPro" id="IPR036188">
    <property type="entry name" value="FAD/NAD-bd_sf"/>
</dbReference>
<name>A0AAE1GQI9_9NEOP</name>
<dbReference type="InterPro" id="IPR012132">
    <property type="entry name" value="GMC_OxRdtase"/>
</dbReference>
<keyword evidence="4" id="KW-0732">Signal</keyword>
<feature type="region of interest" description="Disordered" evidence="3">
    <location>
        <begin position="638"/>
        <end position="668"/>
    </location>
</feature>
<reference evidence="7" key="2">
    <citation type="journal article" date="2023" name="BMC Genomics">
        <title>Pest status, molecular evolution, and epigenetic factors derived from the genome assembly of Frankliniella fusca, a thysanopteran phytovirus vector.</title>
        <authorList>
            <person name="Catto M.A."/>
            <person name="Labadie P.E."/>
            <person name="Jacobson A.L."/>
            <person name="Kennedy G.G."/>
            <person name="Srinivasan R."/>
            <person name="Hunt B.G."/>
        </authorList>
    </citation>
    <scope>NUCLEOTIDE SEQUENCE</scope>
    <source>
        <strain evidence="7">PL_HMW_Pooled</strain>
    </source>
</reference>
<evidence type="ECO:0000256" key="4">
    <source>
        <dbReference type="SAM" id="SignalP"/>
    </source>
</evidence>
<dbReference type="InterPro" id="IPR000172">
    <property type="entry name" value="GMC_OxRdtase_N"/>
</dbReference>
<dbReference type="AlphaFoldDB" id="A0AAE1GQI9"/>
<dbReference type="Proteomes" id="UP001219518">
    <property type="component" value="Unassembled WGS sequence"/>
</dbReference>
<evidence type="ECO:0000313" key="7">
    <source>
        <dbReference type="EMBL" id="KAK3907123.1"/>
    </source>
</evidence>
<dbReference type="Gene3D" id="3.50.50.60">
    <property type="entry name" value="FAD/NAD(P)-binding domain"/>
    <property type="match status" value="2"/>
</dbReference>
<feature type="domain" description="Glucose-methanol-choline oxidoreductase N-terminal" evidence="5">
    <location>
        <begin position="219"/>
        <end position="242"/>
    </location>
</feature>
<proteinExistence type="inferred from homology"/>
<dbReference type="EMBL" id="JAHWGI010000001">
    <property type="protein sequence ID" value="KAK3907123.1"/>
    <property type="molecule type" value="Genomic_DNA"/>
</dbReference>
<feature type="signal peptide" evidence="4">
    <location>
        <begin position="1"/>
        <end position="19"/>
    </location>
</feature>
<dbReference type="PANTHER" id="PTHR11552:SF217">
    <property type="entry name" value="GLUCOSE DEHYDROGENASE [FAD, QUINONE]"/>
    <property type="match status" value="1"/>
</dbReference>
<dbReference type="SUPFAM" id="SSF51905">
    <property type="entry name" value="FAD/NAD(P)-binding domain"/>
    <property type="match status" value="1"/>
</dbReference>
<reference evidence="7" key="1">
    <citation type="submission" date="2021-07" db="EMBL/GenBank/DDBJ databases">
        <authorList>
            <person name="Catto M.A."/>
            <person name="Jacobson A."/>
            <person name="Kennedy G."/>
            <person name="Labadie P."/>
            <person name="Hunt B.G."/>
            <person name="Srinivasan R."/>
        </authorList>
    </citation>
    <scope>NUCLEOTIDE SEQUENCE</scope>
    <source>
        <strain evidence="7">PL_HMW_Pooled</strain>
        <tissue evidence="7">Head</tissue>
    </source>
</reference>
<comment type="similarity">
    <text evidence="1 2">Belongs to the GMC oxidoreductase family.</text>
</comment>
<accession>A0AAE1GQI9</accession>
<dbReference type="InterPro" id="IPR007867">
    <property type="entry name" value="GMC_OxRtase_C"/>
</dbReference>
<dbReference type="Gene3D" id="3.30.560.10">
    <property type="entry name" value="Glucose Oxidase, domain 3"/>
    <property type="match status" value="1"/>
</dbReference>